<evidence type="ECO:0000256" key="15">
    <source>
        <dbReference type="ARBA" id="ARBA00026218"/>
    </source>
</evidence>
<evidence type="ECO:0000256" key="1">
    <source>
        <dbReference type="ARBA" id="ARBA00001946"/>
    </source>
</evidence>
<keyword evidence="9" id="KW-0694">RNA-binding</keyword>
<comment type="catalytic activity">
    <reaction evidence="11">
        <text>2-oxo-dATP + H2O = 2-oxo-dAMP + diphosphate + H(+)</text>
        <dbReference type="Rhea" id="RHEA:31583"/>
        <dbReference type="ChEBI" id="CHEBI:15377"/>
        <dbReference type="ChEBI" id="CHEBI:15378"/>
        <dbReference type="ChEBI" id="CHEBI:33019"/>
        <dbReference type="ChEBI" id="CHEBI:63212"/>
        <dbReference type="ChEBI" id="CHEBI:77897"/>
        <dbReference type="EC" id="3.6.1.56"/>
    </reaction>
    <physiologicalReaction direction="left-to-right" evidence="11">
        <dbReference type="Rhea" id="RHEA:31584"/>
    </physiologicalReaction>
</comment>
<evidence type="ECO:0000256" key="12">
    <source>
        <dbReference type="ARBA" id="ARBA00024486"/>
    </source>
</evidence>
<dbReference type="GO" id="GO:0042262">
    <property type="term" value="P:DNA protection"/>
    <property type="evidence" value="ECO:0007669"/>
    <property type="project" value="InterPro"/>
</dbReference>
<protein>
    <recommendedName>
        <fullName evidence="15">Oxidized purine nucleoside triphosphate hydrolase</fullName>
        <ecNumber evidence="14">3.6.1.56</ecNumber>
    </recommendedName>
    <alternativeName>
        <fullName evidence="19">2-hydroxy-dATP diphosphatase</fullName>
    </alternativeName>
    <alternativeName>
        <fullName evidence="18">7,8-dihydro-8-oxoguanine triphosphatase</fullName>
    </alternativeName>
    <alternativeName>
        <fullName evidence="17">8-oxo-dGTPase</fullName>
    </alternativeName>
    <alternativeName>
        <fullName evidence="20">Methylated purine nucleoside triphosphate hydrolase</fullName>
    </alternativeName>
    <alternativeName>
        <fullName evidence="16">Nucleoside diphosphate-linked moiety X motif 1</fullName>
    </alternativeName>
</protein>
<evidence type="ECO:0000259" key="26">
    <source>
        <dbReference type="PROSITE" id="PS51462"/>
    </source>
</evidence>
<comment type="catalytic activity">
    <reaction evidence="22">
        <text>O(6)-methyl-dGTP + H2O = O(6)-methyl-dGMP + diphosphate + H(+)</text>
        <dbReference type="Rhea" id="RHEA:67600"/>
        <dbReference type="ChEBI" id="CHEBI:15377"/>
        <dbReference type="ChEBI" id="CHEBI:15378"/>
        <dbReference type="ChEBI" id="CHEBI:33019"/>
        <dbReference type="ChEBI" id="CHEBI:169974"/>
        <dbReference type="ChEBI" id="CHEBI:169975"/>
    </reaction>
    <physiologicalReaction direction="left-to-right" evidence="22">
        <dbReference type="Rhea" id="RHEA:67601"/>
    </physiologicalReaction>
</comment>
<dbReference type="GO" id="GO:0005737">
    <property type="term" value="C:cytoplasm"/>
    <property type="evidence" value="ECO:0007669"/>
    <property type="project" value="UniProtKB-SubCell"/>
</dbReference>
<feature type="domain" description="Nudix hydrolase" evidence="26">
    <location>
        <begin position="8"/>
        <end position="68"/>
    </location>
</feature>
<dbReference type="InterPro" id="IPR020084">
    <property type="entry name" value="NUDIX_hydrolase_CS"/>
</dbReference>
<name>A0A2H0VFL7_9BACT</name>
<comment type="cofactor">
    <cofactor evidence="1">
        <name>Mg(2+)</name>
        <dbReference type="ChEBI" id="CHEBI:18420"/>
    </cofactor>
</comment>
<comment type="caution">
    <text evidence="27">The sequence shown here is derived from an EMBL/GenBank/DDBJ whole genome shotgun (WGS) entry which is preliminary data.</text>
</comment>
<accession>A0A2H0VFL7</accession>
<dbReference type="AlphaFoldDB" id="A0A2H0VFL7"/>
<comment type="subunit">
    <text evidence="4">Monomer.</text>
</comment>
<evidence type="ECO:0000256" key="7">
    <source>
        <dbReference type="ARBA" id="ARBA00022801"/>
    </source>
</evidence>
<reference evidence="28" key="1">
    <citation type="submission" date="2017-09" db="EMBL/GenBank/DDBJ databases">
        <title>Depth-based differentiation of microbial function through sediment-hosted aquifers and enrichment of novel symbionts in the deep terrestrial subsurface.</title>
        <authorList>
            <person name="Probst A.J."/>
            <person name="Ladd B."/>
            <person name="Jarett J.K."/>
            <person name="Geller-Mcgrath D.E."/>
            <person name="Sieber C.M.K."/>
            <person name="Emerson J.B."/>
            <person name="Anantharaman K."/>
            <person name="Thomas B.C."/>
            <person name="Malmstrom R."/>
            <person name="Stieglmeier M."/>
            <person name="Klingl A."/>
            <person name="Woyke T."/>
            <person name="Ryan C.M."/>
            <person name="Banfield J.F."/>
        </authorList>
    </citation>
    <scope>NUCLEOTIDE SEQUENCE [LARGE SCALE GENOMIC DNA]</scope>
</reference>
<evidence type="ECO:0000256" key="5">
    <source>
        <dbReference type="ARBA" id="ARBA00022490"/>
    </source>
</evidence>
<dbReference type="InterPro" id="IPR000086">
    <property type="entry name" value="NUDIX_hydrolase_dom"/>
</dbReference>
<dbReference type="PANTHER" id="PTHR43758">
    <property type="entry name" value="7,8-DIHYDRO-8-OXOGUANINE TRIPHOSPHATASE"/>
    <property type="match status" value="1"/>
</dbReference>
<proteinExistence type="inferred from homology"/>
<keyword evidence="6" id="KW-0479">Metal-binding</keyword>
<evidence type="ECO:0000256" key="21">
    <source>
        <dbReference type="ARBA" id="ARBA00048002"/>
    </source>
</evidence>
<evidence type="ECO:0000256" key="14">
    <source>
        <dbReference type="ARBA" id="ARBA00026103"/>
    </source>
</evidence>
<dbReference type="SUPFAM" id="SSF55811">
    <property type="entry name" value="Nudix"/>
    <property type="match status" value="1"/>
</dbReference>
<evidence type="ECO:0000256" key="10">
    <source>
        <dbReference type="ARBA" id="ARBA00024448"/>
    </source>
</evidence>
<evidence type="ECO:0000256" key="13">
    <source>
        <dbReference type="ARBA" id="ARBA00024596"/>
    </source>
</evidence>
<evidence type="ECO:0000256" key="16">
    <source>
        <dbReference type="ARBA" id="ARBA00029673"/>
    </source>
</evidence>
<dbReference type="GO" id="GO:0003723">
    <property type="term" value="F:RNA binding"/>
    <property type="evidence" value="ECO:0007669"/>
    <property type="project" value="UniProtKB-KW"/>
</dbReference>
<gene>
    <name evidence="27" type="ORF">COT91_02955</name>
</gene>
<evidence type="ECO:0000256" key="19">
    <source>
        <dbReference type="ARBA" id="ARBA00031927"/>
    </source>
</evidence>
<dbReference type="GO" id="GO:0046872">
    <property type="term" value="F:metal ion binding"/>
    <property type="evidence" value="ECO:0007669"/>
    <property type="project" value="UniProtKB-KW"/>
</dbReference>
<evidence type="ECO:0000313" key="27">
    <source>
        <dbReference type="EMBL" id="PIR97149.1"/>
    </source>
</evidence>
<evidence type="ECO:0000256" key="24">
    <source>
        <dbReference type="ARBA" id="ARBA00053094"/>
    </source>
</evidence>
<evidence type="ECO:0000256" key="3">
    <source>
        <dbReference type="ARBA" id="ARBA00005582"/>
    </source>
</evidence>
<dbReference type="PROSITE" id="PS51462">
    <property type="entry name" value="NUDIX"/>
    <property type="match status" value="1"/>
</dbReference>
<dbReference type="EMBL" id="PFAJ01000042">
    <property type="protein sequence ID" value="PIR97149.1"/>
    <property type="molecule type" value="Genomic_DNA"/>
</dbReference>
<keyword evidence="7 25" id="KW-0378">Hydrolase</keyword>
<dbReference type="Gene3D" id="3.90.79.10">
    <property type="entry name" value="Nucleoside Triphosphate Pyrophosphohydrolase"/>
    <property type="match status" value="1"/>
</dbReference>
<dbReference type="PANTHER" id="PTHR43758:SF2">
    <property type="entry name" value="OXIDIZED PURINE NUCLEOSIDE TRIPHOSPHATE HYDROLASE"/>
    <property type="match status" value="1"/>
</dbReference>
<dbReference type="PROSITE" id="PS00893">
    <property type="entry name" value="NUDIX_BOX"/>
    <property type="match status" value="1"/>
</dbReference>
<evidence type="ECO:0000256" key="9">
    <source>
        <dbReference type="ARBA" id="ARBA00022884"/>
    </source>
</evidence>
<comment type="catalytic activity">
    <reaction evidence="13">
        <text>2-oxo-ATP + H2O = 2-oxo-AMP + diphosphate + H(+)</text>
        <dbReference type="Rhea" id="RHEA:67392"/>
        <dbReference type="ChEBI" id="CHEBI:15377"/>
        <dbReference type="ChEBI" id="CHEBI:15378"/>
        <dbReference type="ChEBI" id="CHEBI:33019"/>
        <dbReference type="ChEBI" id="CHEBI:71395"/>
        <dbReference type="ChEBI" id="CHEBI:172878"/>
    </reaction>
    <physiologicalReaction direction="left-to-right" evidence="13">
        <dbReference type="Rhea" id="RHEA:67393"/>
    </physiologicalReaction>
</comment>
<keyword evidence="5" id="KW-0963">Cytoplasm</keyword>
<dbReference type="InterPro" id="IPR003563">
    <property type="entry name" value="8ODP"/>
</dbReference>
<comment type="subcellular location">
    <subcellularLocation>
        <location evidence="2">Cytoplasm</location>
    </subcellularLocation>
</comment>
<dbReference type="PRINTS" id="PR01403">
    <property type="entry name" value="8OXTPHPHTASE"/>
</dbReference>
<comment type="catalytic activity">
    <reaction evidence="10">
        <text>8-oxo-dATP + H2O = 8-oxo-dAMP + diphosphate + H(+)</text>
        <dbReference type="Rhea" id="RHEA:65396"/>
        <dbReference type="ChEBI" id="CHEBI:15377"/>
        <dbReference type="ChEBI" id="CHEBI:15378"/>
        <dbReference type="ChEBI" id="CHEBI:33019"/>
        <dbReference type="ChEBI" id="CHEBI:71361"/>
        <dbReference type="ChEBI" id="CHEBI:172871"/>
    </reaction>
    <physiologicalReaction direction="left-to-right" evidence="10">
        <dbReference type="Rhea" id="RHEA:65397"/>
    </physiologicalReaction>
</comment>
<dbReference type="Proteomes" id="UP000230557">
    <property type="component" value="Unassembled WGS sequence"/>
</dbReference>
<dbReference type="InterPro" id="IPR020476">
    <property type="entry name" value="Nudix_hydrolase"/>
</dbReference>
<evidence type="ECO:0000313" key="28">
    <source>
        <dbReference type="Proteomes" id="UP000230557"/>
    </source>
</evidence>
<evidence type="ECO:0000256" key="11">
    <source>
        <dbReference type="ARBA" id="ARBA00024459"/>
    </source>
</evidence>
<evidence type="ECO:0000256" key="17">
    <source>
        <dbReference type="ARBA" id="ARBA00030634"/>
    </source>
</evidence>
<evidence type="ECO:0000256" key="6">
    <source>
        <dbReference type="ARBA" id="ARBA00022723"/>
    </source>
</evidence>
<sequence length="68" mass="7474">MNAGKDQTRHLMTLCTIRKQGKILLGLKKKGFGQGLWNGFGGKVEKGETIEHAAVREVQEEAGIPRLV</sequence>
<evidence type="ECO:0000256" key="23">
    <source>
        <dbReference type="ARBA" id="ARBA00049032"/>
    </source>
</evidence>
<keyword evidence="8" id="KW-0460">Magnesium</keyword>
<evidence type="ECO:0000256" key="22">
    <source>
        <dbReference type="ARBA" id="ARBA00048894"/>
    </source>
</evidence>
<evidence type="ECO:0000256" key="20">
    <source>
        <dbReference type="ARBA" id="ARBA00032071"/>
    </source>
</evidence>
<comment type="similarity">
    <text evidence="3 25">Belongs to the Nudix hydrolase family.</text>
</comment>
<dbReference type="InterPro" id="IPR015797">
    <property type="entry name" value="NUDIX_hydrolase-like_dom_sf"/>
</dbReference>
<evidence type="ECO:0000256" key="2">
    <source>
        <dbReference type="ARBA" id="ARBA00004496"/>
    </source>
</evidence>
<organism evidence="27 28">
    <name type="scientific">Candidatus Doudnabacteria bacterium CG10_big_fil_rev_8_21_14_0_10_41_10</name>
    <dbReference type="NCBI Taxonomy" id="1974551"/>
    <lineage>
        <taxon>Bacteria</taxon>
        <taxon>Candidatus Doudnaibacteriota</taxon>
    </lineage>
</organism>
<dbReference type="GO" id="GO:0008828">
    <property type="term" value="F:dATP diphosphatase activity"/>
    <property type="evidence" value="ECO:0007669"/>
    <property type="project" value="UniProtKB-EC"/>
</dbReference>
<comment type="catalytic activity">
    <reaction evidence="12">
        <text>8-oxo-dGTP + H2O = 8-oxo-dGMP + diphosphate + H(+)</text>
        <dbReference type="Rhea" id="RHEA:31575"/>
        <dbReference type="ChEBI" id="CHEBI:15377"/>
        <dbReference type="ChEBI" id="CHEBI:15378"/>
        <dbReference type="ChEBI" id="CHEBI:33019"/>
        <dbReference type="ChEBI" id="CHEBI:63224"/>
        <dbReference type="ChEBI" id="CHEBI:77896"/>
    </reaction>
    <physiologicalReaction direction="left-to-right" evidence="12">
        <dbReference type="Rhea" id="RHEA:31576"/>
    </physiologicalReaction>
</comment>
<evidence type="ECO:0000256" key="18">
    <source>
        <dbReference type="ARBA" id="ARBA00030682"/>
    </source>
</evidence>
<comment type="function">
    <text evidence="24">Oxidized purine nucleoside triphosphate hydrolase which is a prominent sanitizer of the oxidized nucleotide pool. Catalyzes the hydrolysis of 2-oxo-dATP (2-hydroxy-dATP) into 2-oxo-dAMP. Also has a significant hydrolase activity toward 2-oxo-ATP, 8-oxo-dGTP and 8-oxo-dATP. Through the hydrolysis of oxidized purine nucleoside triphosphates, prevents their incorporation into DNA and the subsequent transversions A:T to C:G and G:C to T:A. Also catalyzes the hydrolysis of methylated purine nucleoside triphosphate preventing their integration into DNA. Through this antimutagenic activity protects cells from oxidative stress.</text>
</comment>
<evidence type="ECO:0000256" key="25">
    <source>
        <dbReference type="RuleBase" id="RU003476"/>
    </source>
</evidence>
<dbReference type="EC" id="3.6.1.56" evidence="14"/>
<dbReference type="GO" id="GO:0008413">
    <property type="term" value="F:8-oxo-7,8-dihydroguanosine triphosphate pyrophosphatase activity"/>
    <property type="evidence" value="ECO:0007669"/>
    <property type="project" value="InterPro"/>
</dbReference>
<comment type="catalytic activity">
    <reaction evidence="23">
        <text>N(6)-methyl-dATP + H2O = N(6)-methyl-dAMP + diphosphate + H(+)</text>
        <dbReference type="Rhea" id="RHEA:67604"/>
        <dbReference type="ChEBI" id="CHEBI:15377"/>
        <dbReference type="ChEBI" id="CHEBI:15378"/>
        <dbReference type="ChEBI" id="CHEBI:33019"/>
        <dbReference type="ChEBI" id="CHEBI:169976"/>
        <dbReference type="ChEBI" id="CHEBI:172872"/>
    </reaction>
    <physiologicalReaction direction="left-to-right" evidence="23">
        <dbReference type="Rhea" id="RHEA:67605"/>
    </physiologicalReaction>
</comment>
<evidence type="ECO:0000256" key="4">
    <source>
        <dbReference type="ARBA" id="ARBA00011245"/>
    </source>
</evidence>
<evidence type="ECO:0000256" key="8">
    <source>
        <dbReference type="ARBA" id="ARBA00022842"/>
    </source>
</evidence>
<comment type="catalytic activity">
    <reaction evidence="21">
        <text>N(6)-methyl-ATP + H2O = N(6)-methyl-AMP + diphosphate + H(+)</text>
        <dbReference type="Rhea" id="RHEA:67608"/>
        <dbReference type="ChEBI" id="CHEBI:15377"/>
        <dbReference type="ChEBI" id="CHEBI:15378"/>
        <dbReference type="ChEBI" id="CHEBI:33019"/>
        <dbReference type="ChEBI" id="CHEBI:144842"/>
        <dbReference type="ChEBI" id="CHEBI:172873"/>
    </reaction>
    <physiologicalReaction direction="left-to-right" evidence="21">
        <dbReference type="Rhea" id="RHEA:67609"/>
    </physiologicalReaction>
</comment>
<dbReference type="Pfam" id="PF00293">
    <property type="entry name" value="NUDIX"/>
    <property type="match status" value="1"/>
</dbReference>
<dbReference type="PRINTS" id="PR00502">
    <property type="entry name" value="NUDIXFAMILY"/>
</dbReference>